<dbReference type="Gene3D" id="1.20.1310.10">
    <property type="entry name" value="Cullin Repeats"/>
    <property type="match status" value="1"/>
</dbReference>
<dbReference type="InterPro" id="IPR047561">
    <property type="entry name" value="BRcat_RBR_CUL9"/>
</dbReference>
<keyword evidence="10" id="KW-0862">Zinc</keyword>
<dbReference type="InterPro" id="IPR016158">
    <property type="entry name" value="Cullin_homology"/>
</dbReference>
<comment type="subcellular location">
    <subcellularLocation>
        <location evidence="1">Cytoplasm</location>
    </subcellularLocation>
</comment>
<proteinExistence type="inferred from homology"/>
<evidence type="ECO:0000256" key="13">
    <source>
        <dbReference type="PROSITE-ProRule" id="PRU00330"/>
    </source>
</evidence>
<dbReference type="InterPro" id="IPR001841">
    <property type="entry name" value="Znf_RING"/>
</dbReference>
<dbReference type="CDD" id="cd20359">
    <property type="entry name" value="Rcat_RBR_CUL9"/>
    <property type="match status" value="1"/>
</dbReference>
<dbReference type="InterPro" id="IPR036317">
    <property type="entry name" value="Cullin_homology_sf"/>
</dbReference>
<dbReference type="CDD" id="cd20347">
    <property type="entry name" value="BRcat_RBR_CUL9"/>
    <property type="match status" value="1"/>
</dbReference>
<keyword evidence="4" id="KW-1017">Isopeptide bond</keyword>
<dbReference type="PROSITE" id="PS51284">
    <property type="entry name" value="DOC"/>
    <property type="match status" value="1"/>
</dbReference>
<evidence type="ECO:0000259" key="17">
    <source>
        <dbReference type="PROSITE" id="PS51284"/>
    </source>
</evidence>
<dbReference type="GO" id="GO:0008270">
    <property type="term" value="F:zinc ion binding"/>
    <property type="evidence" value="ECO:0007669"/>
    <property type="project" value="UniProtKB-KW"/>
</dbReference>
<dbReference type="GO" id="GO:0031625">
    <property type="term" value="F:ubiquitin protein ligase binding"/>
    <property type="evidence" value="ECO:0007669"/>
    <property type="project" value="InterPro"/>
</dbReference>
<evidence type="ECO:0000313" key="19">
    <source>
        <dbReference type="Ensembl" id="ENSSANP00000017389.1"/>
    </source>
</evidence>
<evidence type="ECO:0000256" key="12">
    <source>
        <dbReference type="PROSITE-ProRule" id="PRU00175"/>
    </source>
</evidence>
<dbReference type="InterPro" id="IPR016024">
    <property type="entry name" value="ARM-type_fold"/>
</dbReference>
<dbReference type="SUPFAM" id="SSF75632">
    <property type="entry name" value="Cullin homology domain"/>
    <property type="match status" value="1"/>
</dbReference>
<dbReference type="SUPFAM" id="SSF49785">
    <property type="entry name" value="Galactose-binding domain-like"/>
    <property type="match status" value="1"/>
</dbReference>
<evidence type="ECO:0000256" key="11">
    <source>
        <dbReference type="ARBA" id="ARBA00022843"/>
    </source>
</evidence>
<sequence length="2182" mass="246206">ASVKQNTVHLCLSSSRRSRAYVLLSLSQQDGIEQHMDFDNRYTLLELFAETTSSEEHGISFEGIHLPQIPGKLLFSLVKRYLCVTSLMDKLNTAGVESTSERQYREFEFTMAMANLISELVRVMGWDRNRQLPLTSTSASRGVEEINNEIQKHTVRSIFQPRFSASSSFMATTAMAAVTPPKKKKTANGFKTRSDFTSRSAYVEYVQDNLKSGMMVRMLEDYEEVSAGDEGEFRYSNDGSPPVQVYWNSLSRTYWVHWHMIEILGNGSGGQAEKETQEKASSLTETLKLTTVSQTFFSKPPGGLYSLPYLIEGSQDDTGTLSRAEWWEVLFFIKKLEPKQQQEINNILRQSLDEPLSLSSEVARKVLHYLKQNLQASCLGDLLCSHTFAKHYLNCGGAGLEDEEMLMDRSLGGQGASSSSSLSSATASSSSSASSCTMGSVSKKAKKEIPADTGSETESELPTEDDTKYPDDLEEKMKGKPLFYTCCCSPVDVTVSGILKMLVEMIGSQPKQNAVTALLLTRSLMLKYEWRVSFATEGGVKGILSCMKEYPTCIQVQQIAVGGCLPLSESGTQMMLEIFASIGSATPEGSKGLLCTIPSAIDLMLSTAGCGLSVRNGLLVIIMLISSHKSLAEQLVTCNVSATLKKCLSAQNQHSMLAIIALNHISMVHKLEKKDEHDFKDTELKMLVVSLKEMPATKDVILTLEQLLCDDASQLEEVRSEVTRSRDTFQDLIRLMDQHRADRAAQLSILRILNKFLDNYQEDLLPWHESIEPCLSSMMAFVSDREVVQQFIRFLYRLASLNKDYAVVMCRLGTKEALIKAMDKHSTSLLMVTELRDLINDCEKYAILYKKMTTSVLAGCIQMVLGQIEEHRRSHQPINIPFFDVFLRNLCQGSSVELKEDKCWEKVEVSSNHHRANKLTDKNPKTYWESNGCTGSHFINIYMHKGVIIRYLTVLVASEDSSYMPARIVVLGGDDPTNINTELNTVNVAPSASHVFLLENMTRFWPIIQIRVKRCQQGGIDTRVHGFEVLGPKPTFWPVFKEQLCCRTYLFYTTKTHTWCQEILEDKNQLLQLFNRLNSALKHEQMFADRFLPDAEAAEALGRTCWEALITPIVQSITISGNHPLSWLMSEYLENTESSKRCKSSASIFNSRVRRLTHLLVHVDTSTVDTEELKPPIKSSESVSSSSSSSKPKVKNTSSIAGIALCWQGVVQRQVKSFLDSTCSLPDFVELYRGLFLRLKNAMEELFGQHTAFVLALRQGFSAALLQLSILTAMHVSERFAQYIDKMIQESGVDSGNVDTLNQLQQFLEPMLFLSGLELANTFEHFYRYYLGDRLLGQGKVWLESAVVEQIGTCFPNRFPQQMLTNLSESEELQQEFHLYRLQQLDKNLENFEEDVSEPEGESDVKVLVLSPRCWVVSAPCYLEDPSKHFPAQLCNYLAEFTDFYANGQRMYGLTHSKPRRLQWTWLGHAELQYGSCTLYVSTLQMYILLQFNKHEDVNVEMLQQATGLSPAMLSHALKPLTAEKGILTHTGVLRLNKKTLSQSSDRHGYRFLLPKQTYLNVDEDAALTLERKRNYIYCLVVQIMKNEKEMHIDNLVFMVLDRCQKQESSRTRPSVRFSCSTTDVLSCIMHVINKGYLRRNEESPHIVEFLMEAPSTPRKGQAQFSFKMDVKKSSASSSGGSKDGVLEAVLFSMGRTMTQEEVKQLMQRTVQQVAGTLSLDLDRAEHLLMHCKWNVDLLIQRYTDDPDALVLAAGLKIRNPQPAPGPMVQCPVCLSQSKESDPPPMLCCMHYCCRSCWQEYLTARIEQNLVMNCDCPITDCRAQPTSKFFHNILTDKDTIAKYDSALLRGFVECCSNLTWCTNPQGCDQILCKENIGSVGTCSKCCWSSCFSCNFPEAHYPASCSHMSQWMDDGGYYEGMSMEAQSKHLAKLISKRCPSCQAQIEKNEGCLHMTCAKCNHGFCWRCLKPWKPTHKDYYNCSAMVSKAARQEKKFQDYNERCTFHNQAKDFAINLEHKVFSINEALQMKSLTFVIDACKILAQARKVLAYSCVYSYYNQDTEKMDVMEQQTEALDLHTNALQILLEETLLQCTDLASCVRLLKPEHLNTGLELIRRIQERLVAILQHSTQVNLLLSKSDGDSDNNNCAGEDPGDEAEEDDEAIHNAYTMPTDVKVDTTNSTPI</sequence>
<dbReference type="Pfam" id="PF11515">
    <property type="entry name" value="Cul7"/>
    <property type="match status" value="1"/>
</dbReference>
<reference evidence="19" key="2">
    <citation type="submission" date="2025-09" db="UniProtKB">
        <authorList>
            <consortium name="Ensembl"/>
        </authorList>
    </citation>
    <scope>IDENTIFICATION</scope>
</reference>
<dbReference type="InterPro" id="IPR008979">
    <property type="entry name" value="Galactose-bd-like_sf"/>
</dbReference>
<dbReference type="Gene3D" id="3.30.230.130">
    <property type="entry name" value="Cullin, Chain C, Domain 2"/>
    <property type="match status" value="1"/>
</dbReference>
<gene>
    <name evidence="19" type="primary">LOC107669557</name>
</gene>
<dbReference type="InterPro" id="IPR059120">
    <property type="entry name" value="Cullin-like_AB"/>
</dbReference>
<evidence type="ECO:0000256" key="1">
    <source>
        <dbReference type="ARBA" id="ARBA00004496"/>
    </source>
</evidence>
<feature type="compositionally biased region" description="Acidic residues" evidence="14">
    <location>
        <begin position="455"/>
        <end position="464"/>
    </location>
</feature>
<dbReference type="Pfam" id="PF22191">
    <property type="entry name" value="IBR_1"/>
    <property type="match status" value="1"/>
</dbReference>
<dbReference type="Pfam" id="PF03256">
    <property type="entry name" value="ANAPC10"/>
    <property type="match status" value="1"/>
</dbReference>
<keyword evidence="7" id="KW-0677">Repeat</keyword>
<dbReference type="InterPro" id="IPR045093">
    <property type="entry name" value="Cullin"/>
</dbReference>
<keyword evidence="3" id="KW-0963">Cytoplasm</keyword>
<dbReference type="InterPro" id="IPR013083">
    <property type="entry name" value="Znf_RING/FYVE/PHD"/>
</dbReference>
<evidence type="ECO:0000256" key="9">
    <source>
        <dbReference type="ARBA" id="ARBA00022786"/>
    </source>
</evidence>
<evidence type="ECO:0000256" key="7">
    <source>
        <dbReference type="ARBA" id="ARBA00022737"/>
    </source>
</evidence>
<dbReference type="InterPro" id="IPR014722">
    <property type="entry name" value="Rib_uL2_dom2"/>
</dbReference>
<feature type="domain" description="RING-type" evidence="16">
    <location>
        <begin position="1771"/>
        <end position="1818"/>
    </location>
</feature>
<dbReference type="SMART" id="SM00647">
    <property type="entry name" value="IBR"/>
    <property type="match status" value="2"/>
</dbReference>
<evidence type="ECO:0000256" key="10">
    <source>
        <dbReference type="ARBA" id="ARBA00022833"/>
    </source>
</evidence>
<evidence type="ECO:0000256" key="6">
    <source>
        <dbReference type="ARBA" id="ARBA00022723"/>
    </source>
</evidence>
<dbReference type="InterPro" id="IPR044066">
    <property type="entry name" value="TRIAD_supradom"/>
</dbReference>
<dbReference type="InterPro" id="IPR004939">
    <property type="entry name" value="APC_su10/DOC_dom"/>
</dbReference>
<dbReference type="GO" id="GO:0016740">
    <property type="term" value="F:transferase activity"/>
    <property type="evidence" value="ECO:0007669"/>
    <property type="project" value="UniProtKB-KW"/>
</dbReference>
<dbReference type="UniPathway" id="UPA00143"/>
<feature type="region of interest" description="Disordered" evidence="14">
    <location>
        <begin position="2135"/>
        <end position="2182"/>
    </location>
</feature>
<dbReference type="PROSITE" id="PS50069">
    <property type="entry name" value="CULLIN_2"/>
    <property type="match status" value="1"/>
</dbReference>
<dbReference type="InterPro" id="IPR002867">
    <property type="entry name" value="IBR_dom"/>
</dbReference>
<evidence type="ECO:0000259" key="18">
    <source>
        <dbReference type="PROSITE" id="PS51873"/>
    </source>
</evidence>
<dbReference type="SUPFAM" id="SSF57850">
    <property type="entry name" value="RING/U-box"/>
    <property type="match status" value="2"/>
</dbReference>
<evidence type="ECO:0000256" key="4">
    <source>
        <dbReference type="ARBA" id="ARBA00022499"/>
    </source>
</evidence>
<dbReference type="PROSITE" id="PS00518">
    <property type="entry name" value="ZF_RING_1"/>
    <property type="match status" value="1"/>
</dbReference>
<dbReference type="SUPFAM" id="SSF63748">
    <property type="entry name" value="Tudor/PWWP/MBT"/>
    <property type="match status" value="1"/>
</dbReference>
<evidence type="ECO:0000256" key="8">
    <source>
        <dbReference type="ARBA" id="ARBA00022771"/>
    </source>
</evidence>
<dbReference type="PANTHER" id="PTHR22771:SF4">
    <property type="entry name" value="CULLIN 7-RELATED"/>
    <property type="match status" value="1"/>
</dbReference>
<dbReference type="InterPro" id="IPR017907">
    <property type="entry name" value="Znf_RING_CS"/>
</dbReference>
<evidence type="ECO:0000313" key="20">
    <source>
        <dbReference type="Proteomes" id="UP000472260"/>
    </source>
</evidence>
<dbReference type="InterPro" id="IPR047560">
    <property type="entry name" value="Rcat_RBR_CUL9"/>
</dbReference>
<dbReference type="Pfam" id="PF10557">
    <property type="entry name" value="Cullin_Nedd8"/>
    <property type="match status" value="1"/>
</dbReference>
<feature type="domain" description="RING-type" evidence="16">
    <location>
        <begin position="1937"/>
        <end position="1980"/>
    </location>
</feature>
<comment type="similarity">
    <text evidence="13">Belongs to the cullin family.</text>
</comment>
<feature type="region of interest" description="Disordered" evidence="14">
    <location>
        <begin position="1171"/>
        <end position="1195"/>
    </location>
</feature>
<comment type="pathway">
    <text evidence="2">Protein modification; protein ubiquitination.</text>
</comment>
<feature type="region of interest" description="Disordered" evidence="14">
    <location>
        <begin position="410"/>
        <end position="472"/>
    </location>
</feature>
<dbReference type="Gene3D" id="1.20.120.1750">
    <property type="match status" value="1"/>
</dbReference>
<keyword evidence="6" id="KW-0479">Metal-binding</keyword>
<dbReference type="SUPFAM" id="SSF46785">
    <property type="entry name" value="Winged helix' DNA-binding domain"/>
    <property type="match status" value="1"/>
</dbReference>
<dbReference type="Gene3D" id="2.30.30.30">
    <property type="match status" value="1"/>
</dbReference>
<dbReference type="SMART" id="SM00884">
    <property type="entry name" value="Cullin_Nedd8"/>
    <property type="match status" value="1"/>
</dbReference>
<keyword evidence="11" id="KW-0832">Ubl conjugation</keyword>
<dbReference type="Pfam" id="PF26557">
    <property type="entry name" value="Cullin_AB"/>
    <property type="match status" value="1"/>
</dbReference>
<dbReference type="GO" id="GO:0005737">
    <property type="term" value="C:cytoplasm"/>
    <property type="evidence" value="ECO:0007669"/>
    <property type="project" value="UniProtKB-SubCell"/>
</dbReference>
<dbReference type="InterPro" id="IPR056405">
    <property type="entry name" value="ARM_CUL7_CUL9"/>
</dbReference>
<dbReference type="Gene3D" id="3.30.40.10">
    <property type="entry name" value="Zinc/RING finger domain, C3HC4 (zinc finger)"/>
    <property type="match status" value="1"/>
</dbReference>
<accession>A0A671LGG3</accession>
<dbReference type="PROSITE" id="PS50089">
    <property type="entry name" value="ZF_RING_2"/>
    <property type="match status" value="2"/>
</dbReference>
<dbReference type="SMART" id="SM01337">
    <property type="entry name" value="APC10"/>
    <property type="match status" value="1"/>
</dbReference>
<dbReference type="Pfam" id="PF24742">
    <property type="entry name" value="ARM_CUL7_CUL9"/>
    <property type="match status" value="1"/>
</dbReference>
<feature type="compositionally biased region" description="Low complexity" evidence="14">
    <location>
        <begin position="416"/>
        <end position="435"/>
    </location>
</feature>
<dbReference type="SUPFAM" id="SSF48371">
    <property type="entry name" value="ARM repeat"/>
    <property type="match status" value="1"/>
</dbReference>
<dbReference type="GO" id="GO:0006511">
    <property type="term" value="P:ubiquitin-dependent protein catabolic process"/>
    <property type="evidence" value="ECO:0007669"/>
    <property type="project" value="InterPro"/>
</dbReference>
<feature type="domain" description="Cullin family profile" evidence="15">
    <location>
        <begin position="1275"/>
        <end position="1522"/>
    </location>
</feature>
<dbReference type="Gene3D" id="1.10.10.10">
    <property type="entry name" value="Winged helix-like DNA-binding domain superfamily/Winged helix DNA-binding domain"/>
    <property type="match status" value="1"/>
</dbReference>
<keyword evidence="9" id="KW-0833">Ubl conjugation pathway</keyword>
<name>A0A671LGG3_9TELE</name>
<keyword evidence="5" id="KW-0808">Transferase</keyword>
<protein>
    <submittedName>
        <fullName evidence="19">Cullin-9-like</fullName>
    </submittedName>
</protein>
<evidence type="ECO:0000256" key="3">
    <source>
        <dbReference type="ARBA" id="ARBA00022490"/>
    </source>
</evidence>
<reference evidence="19" key="1">
    <citation type="submission" date="2025-08" db="UniProtKB">
        <authorList>
            <consortium name="Ensembl"/>
        </authorList>
    </citation>
    <scope>IDENTIFICATION</scope>
</reference>
<feature type="compositionally biased region" description="Acidic residues" evidence="14">
    <location>
        <begin position="2150"/>
        <end position="2160"/>
    </location>
</feature>
<dbReference type="InterPro" id="IPR021097">
    <property type="entry name" value="CPH_domain"/>
</dbReference>
<dbReference type="PANTHER" id="PTHR22771">
    <property type="entry name" value="CULLIN AND GALACTOSE-BINDING DOMAIN-CONTAINING"/>
    <property type="match status" value="1"/>
</dbReference>
<dbReference type="Proteomes" id="UP000472260">
    <property type="component" value="Unassembled WGS sequence"/>
</dbReference>
<evidence type="ECO:0000256" key="2">
    <source>
        <dbReference type="ARBA" id="ARBA00004906"/>
    </source>
</evidence>
<evidence type="ECO:0000259" key="15">
    <source>
        <dbReference type="PROSITE" id="PS50069"/>
    </source>
</evidence>
<evidence type="ECO:0000256" key="5">
    <source>
        <dbReference type="ARBA" id="ARBA00022679"/>
    </source>
</evidence>
<dbReference type="Ensembl" id="ENSSANT00000018570.1">
    <property type="protein sequence ID" value="ENSSANP00000017389.1"/>
    <property type="gene ID" value="ENSSANG00000008907.1"/>
</dbReference>
<feature type="domain" description="RING-type" evidence="18">
    <location>
        <begin position="1767"/>
        <end position="1984"/>
    </location>
</feature>
<dbReference type="InterPro" id="IPR019559">
    <property type="entry name" value="Cullin_neddylation_domain"/>
</dbReference>
<feature type="compositionally biased region" description="Low complexity" evidence="14">
    <location>
        <begin position="1176"/>
        <end position="1195"/>
    </location>
</feature>
<dbReference type="InterPro" id="IPR036388">
    <property type="entry name" value="WH-like_DNA-bd_sf"/>
</dbReference>
<dbReference type="Gene3D" id="2.60.120.260">
    <property type="entry name" value="Galactose-binding domain-like"/>
    <property type="match status" value="1"/>
</dbReference>
<dbReference type="PROSITE" id="PS51873">
    <property type="entry name" value="TRIAD"/>
    <property type="match status" value="1"/>
</dbReference>
<evidence type="ECO:0000256" key="14">
    <source>
        <dbReference type="SAM" id="MobiDB-lite"/>
    </source>
</evidence>
<keyword evidence="20" id="KW-1185">Reference proteome</keyword>
<keyword evidence="8 12" id="KW-0863">Zinc-finger</keyword>
<dbReference type="InterPro" id="IPR036390">
    <property type="entry name" value="WH_DNA-bd_sf"/>
</dbReference>
<evidence type="ECO:0000259" key="16">
    <source>
        <dbReference type="PROSITE" id="PS50089"/>
    </source>
</evidence>
<feature type="domain" description="DOC" evidence="17">
    <location>
        <begin position="877"/>
        <end position="1056"/>
    </location>
</feature>
<organism evidence="19 20">
    <name type="scientific">Sinocyclocheilus anshuiensis</name>
    <dbReference type="NCBI Taxonomy" id="1608454"/>
    <lineage>
        <taxon>Eukaryota</taxon>
        <taxon>Metazoa</taxon>
        <taxon>Chordata</taxon>
        <taxon>Craniata</taxon>
        <taxon>Vertebrata</taxon>
        <taxon>Euteleostomi</taxon>
        <taxon>Actinopterygii</taxon>
        <taxon>Neopterygii</taxon>
        <taxon>Teleostei</taxon>
        <taxon>Ostariophysi</taxon>
        <taxon>Cypriniformes</taxon>
        <taxon>Cyprinidae</taxon>
        <taxon>Cyprininae</taxon>
        <taxon>Sinocyclocheilus</taxon>
    </lineage>
</organism>
<dbReference type="GO" id="GO:0016567">
    <property type="term" value="P:protein ubiquitination"/>
    <property type="evidence" value="ECO:0007669"/>
    <property type="project" value="UniProtKB-UniPathway"/>
</dbReference>